<proteinExistence type="predicted"/>
<dbReference type="SUPFAM" id="SSF49464">
    <property type="entry name" value="Carboxypeptidase regulatory domain-like"/>
    <property type="match status" value="1"/>
</dbReference>
<dbReference type="Gene3D" id="2.60.40.1120">
    <property type="entry name" value="Carboxypeptidase-like, regulatory domain"/>
    <property type="match status" value="1"/>
</dbReference>
<feature type="signal peptide" evidence="1">
    <location>
        <begin position="1"/>
        <end position="20"/>
    </location>
</feature>
<feature type="chain" id="PRO_5047003243" description="Carboxypeptidase regulatory-like domain-containing protein" evidence="1">
    <location>
        <begin position="21"/>
        <end position="274"/>
    </location>
</feature>
<name>A0ABN8W2Z4_9BACT</name>
<evidence type="ECO:0000313" key="3">
    <source>
        <dbReference type="Proteomes" id="UP001157733"/>
    </source>
</evidence>
<evidence type="ECO:0000313" key="2">
    <source>
        <dbReference type="EMBL" id="CAI2719386.1"/>
    </source>
</evidence>
<evidence type="ECO:0000256" key="1">
    <source>
        <dbReference type="SAM" id="SignalP"/>
    </source>
</evidence>
<dbReference type="Proteomes" id="UP001157733">
    <property type="component" value="Chromosome"/>
</dbReference>
<sequence length="274" mass="31244">MKRFHHFHWMGVLLSFALTACSGEHVIEGTVVDYDTREPVAGVRVQAHQTGWKITRDSVTWDHTYTFDTVTDQRGKFRLVYDVGNSAKIQVARKGYVPFTHWYEADSTPVLKIKRKNPDHKPVRFGVMRIGVENHQPFGWSFAEGRIAFDPEEADVFPMFGSKTDWNHIRLAVAGGGGLQFVSASELEVDGDYLVYTDRAPRQGYAENLEMNFEEPGGVYFVRTRDGRHYAKFEFDPTRLATEGGTSGYTQGNWALLLMYLHNASGGRYLKYEK</sequence>
<organism evidence="2 3">
    <name type="scientific">Nitrospina watsonii</name>
    <dbReference type="NCBI Taxonomy" id="1323948"/>
    <lineage>
        <taxon>Bacteria</taxon>
        <taxon>Pseudomonadati</taxon>
        <taxon>Nitrospinota/Tectimicrobiota group</taxon>
        <taxon>Nitrospinota</taxon>
        <taxon>Nitrospinia</taxon>
        <taxon>Nitrospinales</taxon>
        <taxon>Nitrospinaceae</taxon>
        <taxon>Nitrospina</taxon>
    </lineage>
</organism>
<dbReference type="InterPro" id="IPR008969">
    <property type="entry name" value="CarboxyPept-like_regulatory"/>
</dbReference>
<dbReference type="RefSeq" id="WP_282012223.1">
    <property type="nucleotide sequence ID" value="NZ_OX336137.1"/>
</dbReference>
<gene>
    <name evidence="2" type="ORF">NSPWAT_2530</name>
</gene>
<evidence type="ECO:0008006" key="4">
    <source>
        <dbReference type="Google" id="ProtNLM"/>
    </source>
</evidence>
<dbReference type="EMBL" id="OX336137">
    <property type="protein sequence ID" value="CAI2719386.1"/>
    <property type="molecule type" value="Genomic_DNA"/>
</dbReference>
<accession>A0ABN8W2Z4</accession>
<keyword evidence="1" id="KW-0732">Signal</keyword>
<reference evidence="2 3" key="1">
    <citation type="submission" date="2022-09" db="EMBL/GenBank/DDBJ databases">
        <authorList>
            <person name="Kop L."/>
        </authorList>
    </citation>
    <scope>NUCLEOTIDE SEQUENCE [LARGE SCALE GENOMIC DNA]</scope>
    <source>
        <strain evidence="2 3">347</strain>
    </source>
</reference>
<dbReference type="PROSITE" id="PS51257">
    <property type="entry name" value="PROKAR_LIPOPROTEIN"/>
    <property type="match status" value="1"/>
</dbReference>
<keyword evidence="3" id="KW-1185">Reference proteome</keyword>
<protein>
    <recommendedName>
        <fullName evidence="4">Carboxypeptidase regulatory-like domain-containing protein</fullName>
    </recommendedName>
</protein>